<name>A0A839HEG9_9GAMM</name>
<dbReference type="InterPro" id="IPR029751">
    <property type="entry name" value="Ribosomal_L25_dom"/>
</dbReference>
<dbReference type="InterPro" id="IPR020930">
    <property type="entry name" value="Ribosomal_uL5_bac-type"/>
</dbReference>
<dbReference type="EMBL" id="JABVCQ010000027">
    <property type="protein sequence ID" value="MBB1126864.1"/>
    <property type="molecule type" value="Genomic_DNA"/>
</dbReference>
<evidence type="ECO:0000256" key="3">
    <source>
        <dbReference type="ARBA" id="ARBA00022980"/>
    </source>
</evidence>
<proteinExistence type="inferred from homology"/>
<dbReference type="GO" id="GO:0008097">
    <property type="term" value="F:5S rRNA binding"/>
    <property type="evidence" value="ECO:0007669"/>
    <property type="project" value="InterPro"/>
</dbReference>
<feature type="domain" description="Large ribosomal subunit protein bL25 L25" evidence="7">
    <location>
        <begin position="7"/>
        <end position="94"/>
    </location>
</feature>
<dbReference type="RefSeq" id="WP_182584490.1">
    <property type="nucleotide sequence ID" value="NZ_JABVCQ010000027.1"/>
</dbReference>
<dbReference type="HAMAP" id="MF_01334">
    <property type="entry name" value="Ribosomal_bL25_CTC"/>
    <property type="match status" value="1"/>
</dbReference>
<dbReference type="AlphaFoldDB" id="A0A839HEG9"/>
<dbReference type="InterPro" id="IPR011035">
    <property type="entry name" value="Ribosomal_bL25/Gln-tRNA_synth"/>
</dbReference>
<comment type="subunit">
    <text evidence="5">Part of the 50S ribosomal subunit; part of the 5S rRNA/L5/L18/L25 subcomplex. Contacts the 5S rRNA. Binds to the 5S rRNA independently of L5 and L18.</text>
</comment>
<feature type="domain" description="Large ribosomal subunit protein bL25 beta" evidence="8">
    <location>
        <begin position="103"/>
        <end position="188"/>
    </location>
</feature>
<reference evidence="9 10" key="1">
    <citation type="journal article" date="2020" name="Arch. Microbiol.">
        <title>The genome sequence of the giant phototrophic gammaproteobacterium Thiospirillum jenense gives insight into its physiological properties and phylogenetic relationships.</title>
        <authorList>
            <person name="Imhoff J.F."/>
            <person name="Meyer T.E."/>
            <person name="Kyndt J.A."/>
        </authorList>
    </citation>
    <scope>NUCLEOTIDE SEQUENCE [LARGE SCALE GENOMIC DNA]</scope>
    <source>
        <strain evidence="9 10">DSM 216</strain>
    </source>
</reference>
<evidence type="ECO:0000256" key="5">
    <source>
        <dbReference type="HAMAP-Rule" id="MF_01334"/>
    </source>
</evidence>
<evidence type="ECO:0000313" key="9">
    <source>
        <dbReference type="EMBL" id="MBB1126864.1"/>
    </source>
</evidence>
<keyword evidence="2 5" id="KW-0694">RNA-binding</keyword>
<feature type="region of interest" description="Disordered" evidence="6">
    <location>
        <begin position="1"/>
        <end position="20"/>
    </location>
</feature>
<evidence type="ECO:0000256" key="4">
    <source>
        <dbReference type="ARBA" id="ARBA00023274"/>
    </source>
</evidence>
<dbReference type="InterPro" id="IPR001021">
    <property type="entry name" value="Ribosomal_bL25_long"/>
</dbReference>
<evidence type="ECO:0000256" key="1">
    <source>
        <dbReference type="ARBA" id="ARBA00022730"/>
    </source>
</evidence>
<organism evidence="9 10">
    <name type="scientific">Thiospirillum jenense</name>
    <dbReference type="NCBI Taxonomy" id="1653858"/>
    <lineage>
        <taxon>Bacteria</taxon>
        <taxon>Pseudomonadati</taxon>
        <taxon>Pseudomonadota</taxon>
        <taxon>Gammaproteobacteria</taxon>
        <taxon>Chromatiales</taxon>
        <taxon>Chromatiaceae</taxon>
        <taxon>Thiospirillum</taxon>
    </lineage>
</organism>
<dbReference type="GO" id="GO:0006412">
    <property type="term" value="P:translation"/>
    <property type="evidence" value="ECO:0007669"/>
    <property type="project" value="UniProtKB-UniRule"/>
</dbReference>
<accession>A0A839HEG9</accession>
<dbReference type="PANTHER" id="PTHR33284">
    <property type="entry name" value="RIBOSOMAL PROTEIN L25/GLN-TRNA SYNTHETASE, ANTI-CODON-BINDING DOMAIN-CONTAINING PROTEIN"/>
    <property type="match status" value="1"/>
</dbReference>
<dbReference type="GO" id="GO:0003735">
    <property type="term" value="F:structural constituent of ribosome"/>
    <property type="evidence" value="ECO:0007669"/>
    <property type="project" value="InterPro"/>
</dbReference>
<comment type="similarity">
    <text evidence="5">Belongs to the bacterial ribosomal protein bL25 family. CTC subfamily.</text>
</comment>
<evidence type="ECO:0000256" key="6">
    <source>
        <dbReference type="SAM" id="MobiDB-lite"/>
    </source>
</evidence>
<evidence type="ECO:0000256" key="2">
    <source>
        <dbReference type="ARBA" id="ARBA00022884"/>
    </source>
</evidence>
<dbReference type="Gene3D" id="2.40.240.10">
    <property type="entry name" value="Ribosomal Protein L25, Chain P"/>
    <property type="match status" value="1"/>
</dbReference>
<keyword evidence="4 5" id="KW-0687">Ribonucleoprotein</keyword>
<dbReference type="InterPro" id="IPR037121">
    <property type="entry name" value="Ribosomal_bL25_C"/>
</dbReference>
<dbReference type="GO" id="GO:0022625">
    <property type="term" value="C:cytosolic large ribosomal subunit"/>
    <property type="evidence" value="ECO:0007669"/>
    <property type="project" value="TreeGrafter"/>
</dbReference>
<dbReference type="InterPro" id="IPR020057">
    <property type="entry name" value="Ribosomal_bL25_b-dom"/>
</dbReference>
<dbReference type="InterPro" id="IPR020056">
    <property type="entry name" value="Rbsml_bL25/Gln-tRNA_synth_N"/>
</dbReference>
<dbReference type="NCBIfam" id="TIGR00731">
    <property type="entry name" value="bL25_bact_ctc"/>
    <property type="match status" value="1"/>
</dbReference>
<dbReference type="NCBIfam" id="NF004130">
    <property type="entry name" value="PRK05618.1-5"/>
    <property type="match status" value="1"/>
</dbReference>
<dbReference type="Proteomes" id="UP000548632">
    <property type="component" value="Unassembled WGS sequence"/>
</dbReference>
<dbReference type="InterPro" id="IPR020055">
    <property type="entry name" value="Ribosomal_bL25_short"/>
</dbReference>
<dbReference type="Pfam" id="PF01386">
    <property type="entry name" value="Ribosomal_L25p"/>
    <property type="match status" value="1"/>
</dbReference>
<sequence length="202" mass="22243">MSETFIINAEPRSDTGKGASRRLRRQGWVPGIVYGANLPPQMISVEHNVLVKQLAHEAFYSTLINLLLDGETTQVVLKDLHRHPSKPFILHLDLLRVNQDEALRLTVPIHFLNEETCKGVKLGGQVSHHITELEITCLPRDLPEFIAVDMIDLDMGDSIHLADMTLPAGVELAHALDADTLIVVVHTPHTTGDESGDESSAS</sequence>
<dbReference type="NCBIfam" id="NF004612">
    <property type="entry name" value="PRK05943.1"/>
    <property type="match status" value="1"/>
</dbReference>
<dbReference type="Gene3D" id="2.170.120.20">
    <property type="entry name" value="Ribosomal protein L25, beta domain"/>
    <property type="match status" value="1"/>
</dbReference>
<evidence type="ECO:0000259" key="8">
    <source>
        <dbReference type="Pfam" id="PF14693"/>
    </source>
</evidence>
<evidence type="ECO:0000259" key="7">
    <source>
        <dbReference type="Pfam" id="PF01386"/>
    </source>
</evidence>
<keyword evidence="10" id="KW-1185">Reference proteome</keyword>
<dbReference type="Pfam" id="PF14693">
    <property type="entry name" value="Ribosomal_TL5_C"/>
    <property type="match status" value="1"/>
</dbReference>
<dbReference type="PANTHER" id="PTHR33284:SF1">
    <property type="entry name" value="RIBOSOMAL PROTEIN L25_GLN-TRNA SYNTHETASE, ANTI-CODON-BINDING DOMAIN-CONTAINING PROTEIN"/>
    <property type="match status" value="1"/>
</dbReference>
<comment type="caution">
    <text evidence="9">The sequence shown here is derived from an EMBL/GenBank/DDBJ whole genome shotgun (WGS) entry which is preliminary data.</text>
</comment>
<comment type="function">
    <text evidence="5">This is one of the proteins that binds to the 5S RNA in the ribosome where it forms part of the central protuberance.</text>
</comment>
<dbReference type="NCBIfam" id="NF004128">
    <property type="entry name" value="PRK05618.1-2"/>
    <property type="match status" value="1"/>
</dbReference>
<keyword evidence="1 5" id="KW-0699">rRNA-binding</keyword>
<keyword evidence="3 5" id="KW-0689">Ribosomal protein</keyword>
<evidence type="ECO:0000313" key="10">
    <source>
        <dbReference type="Proteomes" id="UP000548632"/>
    </source>
</evidence>
<protein>
    <recommendedName>
        <fullName evidence="5">Large ribosomal subunit protein bL25</fullName>
    </recommendedName>
    <alternativeName>
        <fullName evidence="5">General stress protein CTC</fullName>
    </alternativeName>
</protein>
<dbReference type="SUPFAM" id="SSF50715">
    <property type="entry name" value="Ribosomal protein L25-like"/>
    <property type="match status" value="1"/>
</dbReference>
<dbReference type="HAMAP" id="MF_01336">
    <property type="entry name" value="Ribosomal_bL25"/>
    <property type="match status" value="1"/>
</dbReference>
<dbReference type="CDD" id="cd00495">
    <property type="entry name" value="Ribosomal_L25_TL5_CTC"/>
    <property type="match status" value="1"/>
</dbReference>
<gene>
    <name evidence="5" type="primary">rplY</name>
    <name evidence="5" type="synonym">ctc</name>
    <name evidence="9" type="ORF">HUK38_11590</name>
</gene>